<accession>A0ABX8XSD0</accession>
<proteinExistence type="predicted"/>
<reference evidence="1 2" key="1">
    <citation type="submission" date="2021-08" db="EMBL/GenBank/DDBJ databases">
        <authorList>
            <person name="Ping M."/>
        </authorList>
    </citation>
    <scope>NUCLEOTIDE SEQUENCE [LARGE SCALE GENOMIC DNA]</scope>
    <source>
        <strain evidence="1 2">MG28</strain>
    </source>
</reference>
<gene>
    <name evidence="1" type="ORF">K1J60_19995</name>
</gene>
<sequence length="142" mass="15590">MSVSEATEVLYDKEISLVAHDGEKTGRLLAEFKGSDYTVRVTCGSLSSRHTAWNLFQALAQVREDLEQHGLKPAVEGACIDVYPSRMALEMGGGRRAYHWAGGGRPATVDIFDDVPPADHARLVSVNAQRIAHEQRQGSRNE</sequence>
<evidence type="ECO:0000313" key="2">
    <source>
        <dbReference type="Proteomes" id="UP000827138"/>
    </source>
</evidence>
<dbReference type="RefSeq" id="WP_220647399.1">
    <property type="nucleotide sequence ID" value="NZ_CP080647.1"/>
</dbReference>
<keyword evidence="2" id="KW-1185">Reference proteome</keyword>
<name>A0ABX8XSD0_9ACTN</name>
<protein>
    <submittedName>
        <fullName evidence="1">Uncharacterized protein</fullName>
    </submittedName>
</protein>
<evidence type="ECO:0000313" key="1">
    <source>
        <dbReference type="EMBL" id="QYX78525.1"/>
    </source>
</evidence>
<dbReference type="Proteomes" id="UP000827138">
    <property type="component" value="Chromosome"/>
</dbReference>
<dbReference type="EMBL" id="CP080647">
    <property type="protein sequence ID" value="QYX78525.1"/>
    <property type="molecule type" value="Genomic_DNA"/>
</dbReference>
<organism evidence="1 2">
    <name type="scientific">Streptomyces akebiae</name>
    <dbReference type="NCBI Taxonomy" id="2865673"/>
    <lineage>
        <taxon>Bacteria</taxon>
        <taxon>Bacillati</taxon>
        <taxon>Actinomycetota</taxon>
        <taxon>Actinomycetes</taxon>
        <taxon>Kitasatosporales</taxon>
        <taxon>Streptomycetaceae</taxon>
        <taxon>Streptomyces</taxon>
    </lineage>
</organism>